<name>A0A7D7NAF4_9NEIS</name>
<dbReference type="RefSeq" id="WP_182122763.1">
    <property type="nucleotide sequence ID" value="NZ_CP059567.1"/>
</dbReference>
<dbReference type="NCBIfam" id="NF009466">
    <property type="entry name" value="PRK12826.1-2"/>
    <property type="match status" value="1"/>
</dbReference>
<dbReference type="Proteomes" id="UP000514752">
    <property type="component" value="Chromosome"/>
</dbReference>
<dbReference type="NCBIfam" id="NF009464">
    <property type="entry name" value="PRK12824.1"/>
    <property type="match status" value="1"/>
</dbReference>
<accession>A0A7D7NAF4</accession>
<dbReference type="FunFam" id="3.40.50.720:FF:000173">
    <property type="entry name" value="3-oxoacyl-[acyl-carrier protein] reductase"/>
    <property type="match status" value="1"/>
</dbReference>
<dbReference type="EMBL" id="CP059567">
    <property type="protein sequence ID" value="QMT41217.1"/>
    <property type="molecule type" value="Genomic_DNA"/>
</dbReference>
<dbReference type="PRINTS" id="PR00081">
    <property type="entry name" value="GDHRDH"/>
</dbReference>
<sequence>MSAHNPTPKVALVTGALGGIGSAICRTLLAENYRIIALLSSGNGERERQWLQQEGFDASSIRFVVTDVNSHEAATEAINKALDAEGRIDLLVNNAGITRDAQFKKMSFEQWCAVLDTNLKSLFTITQPVFQRMLEQKSGRIVNITSVNGLKGQFGQANYSAAKAGMIGFTKALAAEGARSGVCVNAIAPGYTATPMVTAMRDDVVDSIKAQIPMQRLAEPAEIAAAVAYLASDGAAYITGETLSINGGLYMH</sequence>
<dbReference type="PANTHER" id="PTHR42879:SF2">
    <property type="entry name" value="3-OXOACYL-[ACYL-CARRIER-PROTEIN] REDUCTASE FABG"/>
    <property type="match status" value="1"/>
</dbReference>
<dbReference type="InterPro" id="IPR057326">
    <property type="entry name" value="KR_dom"/>
</dbReference>
<dbReference type="AlphaFoldDB" id="A0A7D7NAF4"/>
<organism evidence="5 6">
    <name type="scientific">Neisseria shayeganii</name>
    <dbReference type="NCBI Taxonomy" id="607712"/>
    <lineage>
        <taxon>Bacteria</taxon>
        <taxon>Pseudomonadati</taxon>
        <taxon>Pseudomonadota</taxon>
        <taxon>Betaproteobacteria</taxon>
        <taxon>Neisseriales</taxon>
        <taxon>Neisseriaceae</taxon>
        <taxon>Neisseria</taxon>
    </lineage>
</organism>
<evidence type="ECO:0000256" key="1">
    <source>
        <dbReference type="ARBA" id="ARBA00006484"/>
    </source>
</evidence>
<dbReference type="Pfam" id="PF00106">
    <property type="entry name" value="adh_short"/>
    <property type="match status" value="1"/>
</dbReference>
<dbReference type="InterPro" id="IPR036291">
    <property type="entry name" value="NAD(P)-bd_dom_sf"/>
</dbReference>
<protein>
    <submittedName>
        <fullName evidence="5">Acetoacetyl-CoA reductase</fullName>
        <ecNumber evidence="5">1.1.1.36</ecNumber>
    </submittedName>
</protein>
<keyword evidence="2 5" id="KW-0560">Oxidoreductase</keyword>
<dbReference type="InterPro" id="IPR011283">
    <property type="entry name" value="Acetoacetyl-CoA_reductase"/>
</dbReference>
<dbReference type="InterPro" id="IPR050259">
    <property type="entry name" value="SDR"/>
</dbReference>
<comment type="similarity">
    <text evidence="1 3">Belongs to the short-chain dehydrogenases/reductases (SDR) family.</text>
</comment>
<dbReference type="GO" id="GO:0005737">
    <property type="term" value="C:cytoplasm"/>
    <property type="evidence" value="ECO:0007669"/>
    <property type="project" value="InterPro"/>
</dbReference>
<dbReference type="PROSITE" id="PS00061">
    <property type="entry name" value="ADH_SHORT"/>
    <property type="match status" value="1"/>
</dbReference>
<evidence type="ECO:0000256" key="2">
    <source>
        <dbReference type="ARBA" id="ARBA00023002"/>
    </source>
</evidence>
<dbReference type="EC" id="1.1.1.36" evidence="5"/>
<evidence type="ECO:0000313" key="5">
    <source>
        <dbReference type="EMBL" id="QMT41217.1"/>
    </source>
</evidence>
<dbReference type="GO" id="GO:0018454">
    <property type="term" value="F:acetoacetyl-CoA reductase activity"/>
    <property type="evidence" value="ECO:0007669"/>
    <property type="project" value="UniProtKB-EC"/>
</dbReference>
<dbReference type="InterPro" id="IPR002347">
    <property type="entry name" value="SDR_fam"/>
</dbReference>
<dbReference type="SUPFAM" id="SSF51735">
    <property type="entry name" value="NAD(P)-binding Rossmann-fold domains"/>
    <property type="match status" value="1"/>
</dbReference>
<dbReference type="SMART" id="SM00822">
    <property type="entry name" value="PKS_KR"/>
    <property type="match status" value="1"/>
</dbReference>
<evidence type="ECO:0000256" key="3">
    <source>
        <dbReference type="RuleBase" id="RU000363"/>
    </source>
</evidence>
<reference evidence="5 6" key="1">
    <citation type="submission" date="2020-07" db="EMBL/GenBank/DDBJ databases">
        <title>Genomic diversity of species in the Neisseriaceae family.</title>
        <authorList>
            <person name="Vincent A.T."/>
            <person name="Bernet E."/>
            <person name="Veyrier F.J."/>
        </authorList>
    </citation>
    <scope>NUCLEOTIDE SEQUENCE [LARGE SCALE GENOMIC DNA]</scope>
    <source>
        <strain evidence="5 6">DSM 22244</strain>
    </source>
</reference>
<dbReference type="PRINTS" id="PR00080">
    <property type="entry name" value="SDRFAMILY"/>
</dbReference>
<gene>
    <name evidence="5" type="primary">phbB</name>
    <name evidence="5" type="ORF">H3L94_04100</name>
</gene>
<evidence type="ECO:0000259" key="4">
    <source>
        <dbReference type="SMART" id="SM00822"/>
    </source>
</evidence>
<dbReference type="InterPro" id="IPR020904">
    <property type="entry name" value="Sc_DH/Rdtase_CS"/>
</dbReference>
<dbReference type="NCBIfam" id="TIGR01829">
    <property type="entry name" value="AcAcCoA_reduct"/>
    <property type="match status" value="1"/>
</dbReference>
<dbReference type="CDD" id="cd05333">
    <property type="entry name" value="BKR_SDR_c"/>
    <property type="match status" value="1"/>
</dbReference>
<dbReference type="GO" id="GO:0032787">
    <property type="term" value="P:monocarboxylic acid metabolic process"/>
    <property type="evidence" value="ECO:0007669"/>
    <property type="project" value="UniProtKB-ARBA"/>
</dbReference>
<evidence type="ECO:0000313" key="6">
    <source>
        <dbReference type="Proteomes" id="UP000514752"/>
    </source>
</evidence>
<dbReference type="GO" id="GO:0042619">
    <property type="term" value="P:poly-hydroxybutyrate biosynthetic process"/>
    <property type="evidence" value="ECO:0007669"/>
    <property type="project" value="InterPro"/>
</dbReference>
<dbReference type="Gene3D" id="3.40.50.720">
    <property type="entry name" value="NAD(P)-binding Rossmann-like Domain"/>
    <property type="match status" value="1"/>
</dbReference>
<proteinExistence type="inferred from homology"/>
<dbReference type="PANTHER" id="PTHR42879">
    <property type="entry name" value="3-OXOACYL-(ACYL-CARRIER-PROTEIN) REDUCTASE"/>
    <property type="match status" value="1"/>
</dbReference>
<dbReference type="KEGG" id="nsg:H3L94_04100"/>
<feature type="domain" description="Ketoreductase" evidence="4">
    <location>
        <begin position="9"/>
        <end position="190"/>
    </location>
</feature>